<name>A0A4Q9FSN1_9FLAO</name>
<proteinExistence type="predicted"/>
<dbReference type="NCBIfam" id="TIGR03915">
    <property type="entry name" value="SAM_7_link_chp"/>
    <property type="match status" value="1"/>
</dbReference>
<keyword evidence="3" id="KW-1185">Reference proteome</keyword>
<dbReference type="OrthoDB" id="5290748at2"/>
<protein>
    <submittedName>
        <fullName evidence="2">DNA metabolism protein</fullName>
    </submittedName>
</protein>
<organism evidence="2 3">
    <name type="scientific">Hyunsoonleella pacifica</name>
    <dbReference type="NCBI Taxonomy" id="1080224"/>
    <lineage>
        <taxon>Bacteria</taxon>
        <taxon>Pseudomonadati</taxon>
        <taxon>Bacteroidota</taxon>
        <taxon>Flavobacteriia</taxon>
        <taxon>Flavobacteriales</taxon>
        <taxon>Flavobacteriaceae</taxon>
    </lineage>
</organism>
<dbReference type="AlphaFoldDB" id="A0A4Q9FSN1"/>
<evidence type="ECO:0000313" key="2">
    <source>
        <dbReference type="EMBL" id="TBN18700.1"/>
    </source>
</evidence>
<accession>A0A4Q9FSN1</accession>
<gene>
    <name evidence="2" type="ORF">EYD46_01135</name>
</gene>
<dbReference type="InterPro" id="IPR025404">
    <property type="entry name" value="DUF4130"/>
</dbReference>
<sequence length="252" mass="30161">MQHTTVTYDGSFDGFLTTVFEIYERRLSHVIIKSELQFESELFGIHEHIITDDNKSKRVFDGLKKRIGAKGCSILYYSFLSELIGIENTMLSVIAYTFKSQKNIISDYSNPDVLQLSKVVKKVGREKHRMEAFVRFQQTKDNIYFANIEPDFNVLPLIKSHFTKRYADQKWIIYDLKRKYGLFYNLESTEIITIDFNLNHSKKDWFTNDERTYETLWKDYFESTNIEERINTKLHVRHVPKRYWKYLSEKQP</sequence>
<dbReference type="InterPro" id="IPR023875">
    <property type="entry name" value="DNA_repair_put"/>
</dbReference>
<feature type="domain" description="DUF4130" evidence="1">
    <location>
        <begin position="87"/>
        <end position="249"/>
    </location>
</feature>
<dbReference type="Pfam" id="PF13566">
    <property type="entry name" value="DUF4130"/>
    <property type="match status" value="1"/>
</dbReference>
<dbReference type="Proteomes" id="UP000292372">
    <property type="component" value="Unassembled WGS sequence"/>
</dbReference>
<dbReference type="RefSeq" id="WP_130935218.1">
    <property type="nucleotide sequence ID" value="NZ_BMEE01000001.1"/>
</dbReference>
<evidence type="ECO:0000313" key="3">
    <source>
        <dbReference type="Proteomes" id="UP000292372"/>
    </source>
</evidence>
<comment type="caution">
    <text evidence="2">The sequence shown here is derived from an EMBL/GenBank/DDBJ whole genome shotgun (WGS) entry which is preliminary data.</text>
</comment>
<evidence type="ECO:0000259" key="1">
    <source>
        <dbReference type="Pfam" id="PF13566"/>
    </source>
</evidence>
<dbReference type="EMBL" id="SIRS01000001">
    <property type="protein sequence ID" value="TBN18700.1"/>
    <property type="molecule type" value="Genomic_DNA"/>
</dbReference>
<reference evidence="2 3" key="1">
    <citation type="journal article" date="2015" name="Int. J. Syst. Evol. Microbiol.">
        <title>Hyunsoonleella pacifica sp. nov., isolated from seawater of South Pacific Gyre.</title>
        <authorList>
            <person name="Gao X."/>
            <person name="Zhang Z."/>
            <person name="Dai X."/>
            <person name="Zhang X.H."/>
        </authorList>
    </citation>
    <scope>NUCLEOTIDE SEQUENCE [LARGE SCALE GENOMIC DNA]</scope>
    <source>
        <strain evidence="2 3">SW033</strain>
    </source>
</reference>